<protein>
    <recommendedName>
        <fullName evidence="4">Secreted protein</fullName>
    </recommendedName>
</protein>
<accession>A0A7K0BVV4</accession>
<keyword evidence="1" id="KW-0732">Signal</keyword>
<gene>
    <name evidence="2" type="ORF">ACRB68_33720</name>
</gene>
<dbReference type="Proteomes" id="UP000487268">
    <property type="component" value="Unassembled WGS sequence"/>
</dbReference>
<organism evidence="2 3">
    <name type="scientific">Actinomadura macrotermitis</name>
    <dbReference type="NCBI Taxonomy" id="2585200"/>
    <lineage>
        <taxon>Bacteria</taxon>
        <taxon>Bacillati</taxon>
        <taxon>Actinomycetota</taxon>
        <taxon>Actinomycetes</taxon>
        <taxon>Streptosporangiales</taxon>
        <taxon>Thermomonosporaceae</taxon>
        <taxon>Actinomadura</taxon>
    </lineage>
</organism>
<sequence length="134" mass="15084">MKKIIAGFSIAALAGAVVVVPASPASAQVYYGKKSIWKFGCNGKLDIDHRGKGKWYARGRFYTSNDWATRCRVKIQRKKGNGSWKTVSRVGLLDAGGSSVARYNTAWYWDSDPYKARVCIEYFDQDKWYCSGSY</sequence>
<proteinExistence type="predicted"/>
<evidence type="ECO:0008006" key="4">
    <source>
        <dbReference type="Google" id="ProtNLM"/>
    </source>
</evidence>
<evidence type="ECO:0000256" key="1">
    <source>
        <dbReference type="SAM" id="SignalP"/>
    </source>
</evidence>
<dbReference type="OrthoDB" id="4293326at2"/>
<evidence type="ECO:0000313" key="3">
    <source>
        <dbReference type="Proteomes" id="UP000487268"/>
    </source>
</evidence>
<dbReference type="AlphaFoldDB" id="A0A7K0BVV4"/>
<feature type="chain" id="PRO_5029488016" description="Secreted protein" evidence="1">
    <location>
        <begin position="28"/>
        <end position="134"/>
    </location>
</feature>
<evidence type="ECO:0000313" key="2">
    <source>
        <dbReference type="EMBL" id="MQY05299.1"/>
    </source>
</evidence>
<reference evidence="2 3" key="1">
    <citation type="submission" date="2019-10" db="EMBL/GenBank/DDBJ databases">
        <title>Actinomadura rubteroloni sp. nov. and Actinomadura macrotermitis sp. nov., isolated from the gut of fungus growing-termite Macrotermes natalensis.</title>
        <authorList>
            <person name="Benndorf R."/>
            <person name="Martin K."/>
            <person name="Kuefner M."/>
            <person name="De Beer W."/>
            <person name="Kaster A.-K."/>
            <person name="Vollmers J."/>
            <person name="Poulsen M."/>
            <person name="Beemelmanns C."/>
        </authorList>
    </citation>
    <scope>NUCLEOTIDE SEQUENCE [LARGE SCALE GENOMIC DNA]</scope>
    <source>
        <strain evidence="2 3">RB68</strain>
    </source>
</reference>
<comment type="caution">
    <text evidence="2">The sequence shown here is derived from an EMBL/GenBank/DDBJ whole genome shotgun (WGS) entry which is preliminary data.</text>
</comment>
<keyword evidence="3" id="KW-1185">Reference proteome</keyword>
<dbReference type="RefSeq" id="WP_153533374.1">
    <property type="nucleotide sequence ID" value="NZ_WEGH01000002.1"/>
</dbReference>
<name>A0A7K0BVV4_9ACTN</name>
<dbReference type="EMBL" id="WEGH01000002">
    <property type="protein sequence ID" value="MQY05299.1"/>
    <property type="molecule type" value="Genomic_DNA"/>
</dbReference>
<feature type="signal peptide" evidence="1">
    <location>
        <begin position="1"/>
        <end position="27"/>
    </location>
</feature>